<protein>
    <submittedName>
        <fullName evidence="1">Uncharacterized protein</fullName>
    </submittedName>
</protein>
<dbReference type="AlphaFoldDB" id="A0A1G6LC71"/>
<dbReference type="RefSeq" id="WP_091568168.1">
    <property type="nucleotide sequence ID" value="NZ_FMZA01000007.1"/>
</dbReference>
<reference evidence="1 2" key="1">
    <citation type="submission" date="2016-10" db="EMBL/GenBank/DDBJ databases">
        <authorList>
            <person name="de Groot N.N."/>
        </authorList>
    </citation>
    <scope>NUCLEOTIDE SEQUENCE [LARGE SCALE GENOMIC DNA]</scope>
    <source>
        <strain evidence="1 2">DSM 45514</strain>
    </source>
</reference>
<dbReference type="OrthoDB" id="2428875at2"/>
<keyword evidence="2" id="KW-1185">Reference proteome</keyword>
<proteinExistence type="predicted"/>
<evidence type="ECO:0000313" key="2">
    <source>
        <dbReference type="Proteomes" id="UP000199387"/>
    </source>
</evidence>
<dbReference type="Pfam" id="PF09954">
    <property type="entry name" value="DUF2188"/>
    <property type="match status" value="1"/>
</dbReference>
<dbReference type="Proteomes" id="UP000199387">
    <property type="component" value="Unassembled WGS sequence"/>
</dbReference>
<gene>
    <name evidence="1" type="ORF">SAMN04488112_107160</name>
</gene>
<sequence>MERYTVVPNQNATRWFVMVEDIAALGLYDRKSKAVNAAVLMAHENPPSQVIVMNNLHQPEEYRYF</sequence>
<name>A0A1G6LC71_9BACL</name>
<dbReference type="InterPro" id="IPR018691">
    <property type="entry name" value="DUF2188"/>
</dbReference>
<evidence type="ECO:0000313" key="1">
    <source>
        <dbReference type="EMBL" id="SDC40801.1"/>
    </source>
</evidence>
<dbReference type="EMBL" id="FMZA01000007">
    <property type="protein sequence ID" value="SDC40801.1"/>
    <property type="molecule type" value="Genomic_DNA"/>
</dbReference>
<organism evidence="1 2">
    <name type="scientific">Melghirimyces thermohalophilus</name>
    <dbReference type="NCBI Taxonomy" id="1236220"/>
    <lineage>
        <taxon>Bacteria</taxon>
        <taxon>Bacillati</taxon>
        <taxon>Bacillota</taxon>
        <taxon>Bacilli</taxon>
        <taxon>Bacillales</taxon>
        <taxon>Thermoactinomycetaceae</taxon>
        <taxon>Melghirimyces</taxon>
    </lineage>
</organism>
<accession>A0A1G6LC71</accession>